<protein>
    <submittedName>
        <fullName evidence="10">Uncharacterized protein</fullName>
    </submittedName>
</protein>
<dbReference type="PANTHER" id="PTHR23206:SF8">
    <property type="entry name" value="ANKYRIN REPEAT AND KH DOMAIN-CONTAINING 1"/>
    <property type="match status" value="1"/>
</dbReference>
<keyword evidence="11" id="KW-1185">Reference proteome</keyword>
<dbReference type="AlphaFoldDB" id="A0A9J6EI37"/>
<evidence type="ECO:0000256" key="2">
    <source>
        <dbReference type="ARBA" id="ARBA00022483"/>
    </source>
</evidence>
<sequence length="431" mass="45556">MFAAVGGYLDVVQLLVASRADIDSMDNRRVSCLMAAFRRGHVKAAKWLVKQVAQFPSDQEMARFMATLGPDSRDLLRKCHQCTEVIHAAKERQAAEANKCASSLLEELDLERSREESRRAAAARRRERKRRKKKEKQEQMRLAKLEAEVGDKAAVASANNGKDSDKDSKSEGEKPPTSSQSEEDDDDDEEEEEEDNRTSAPSCGNRTAELDERLPNPGVGAGNPLAGATSGPPDRGGGLPNVPGRPKTNGAAVSSSSTPNKVRLKGDDVPPSAAHESSNSTSSSPPKTTASVVAEGSSKNSRKKKQAAASSTMERPSESAPARLNHAASPAPAALSKSSSSGGGKQAKAAQTTQAILQQPASSLTRSPLGLGPPSMIQGHRQVPLAGKQRGGELMVNGLADCEDFSTVVKGTKHRGQAHHAVTDGSTKSST</sequence>
<keyword evidence="6 8" id="KW-0040">ANK repeat</keyword>
<evidence type="ECO:0000256" key="9">
    <source>
        <dbReference type="SAM" id="MobiDB-lite"/>
    </source>
</evidence>
<dbReference type="InterPro" id="IPR002110">
    <property type="entry name" value="Ankyrin_rpt"/>
</dbReference>
<feature type="compositionally biased region" description="Acidic residues" evidence="9">
    <location>
        <begin position="181"/>
        <end position="195"/>
    </location>
</feature>
<feature type="compositionally biased region" description="Low complexity" evidence="9">
    <location>
        <begin position="271"/>
        <end position="291"/>
    </location>
</feature>
<evidence type="ECO:0000313" key="11">
    <source>
        <dbReference type="Proteomes" id="UP000821866"/>
    </source>
</evidence>
<organism evidence="10 11">
    <name type="scientific">Rhipicephalus microplus</name>
    <name type="common">Cattle tick</name>
    <name type="synonym">Boophilus microplus</name>
    <dbReference type="NCBI Taxonomy" id="6941"/>
    <lineage>
        <taxon>Eukaryota</taxon>
        <taxon>Metazoa</taxon>
        <taxon>Ecdysozoa</taxon>
        <taxon>Arthropoda</taxon>
        <taxon>Chelicerata</taxon>
        <taxon>Arachnida</taxon>
        <taxon>Acari</taxon>
        <taxon>Parasitiformes</taxon>
        <taxon>Ixodida</taxon>
        <taxon>Ixodoidea</taxon>
        <taxon>Ixodidae</taxon>
        <taxon>Rhipicephalinae</taxon>
        <taxon>Rhipicephalus</taxon>
        <taxon>Boophilus</taxon>
    </lineage>
</organism>
<dbReference type="InterPro" id="IPR051631">
    <property type="entry name" value="Ankyrin-KH/SAM_domain"/>
</dbReference>
<gene>
    <name evidence="10" type="ORF">HPB51_019430</name>
</gene>
<keyword evidence="5" id="KW-0528">Neurotoxin</keyword>
<dbReference type="EMBL" id="JABSTU010000004">
    <property type="protein sequence ID" value="KAH8034075.1"/>
    <property type="molecule type" value="Genomic_DNA"/>
</dbReference>
<feature type="region of interest" description="Disordered" evidence="9">
    <location>
        <begin position="410"/>
        <end position="431"/>
    </location>
</feature>
<dbReference type="Pfam" id="PF13637">
    <property type="entry name" value="Ank_4"/>
    <property type="match status" value="1"/>
</dbReference>
<reference evidence="10" key="1">
    <citation type="journal article" date="2020" name="Cell">
        <title>Large-Scale Comparative Analyses of Tick Genomes Elucidate Their Genetic Diversity and Vector Capacities.</title>
        <authorList>
            <consortium name="Tick Genome and Microbiome Consortium (TIGMIC)"/>
            <person name="Jia N."/>
            <person name="Wang J."/>
            <person name="Shi W."/>
            <person name="Du L."/>
            <person name="Sun Y."/>
            <person name="Zhan W."/>
            <person name="Jiang J.F."/>
            <person name="Wang Q."/>
            <person name="Zhang B."/>
            <person name="Ji P."/>
            <person name="Bell-Sakyi L."/>
            <person name="Cui X.M."/>
            <person name="Yuan T.T."/>
            <person name="Jiang B.G."/>
            <person name="Yang W.F."/>
            <person name="Lam T.T."/>
            <person name="Chang Q.C."/>
            <person name="Ding S.J."/>
            <person name="Wang X.J."/>
            <person name="Zhu J.G."/>
            <person name="Ruan X.D."/>
            <person name="Zhao L."/>
            <person name="Wei J.T."/>
            <person name="Ye R.Z."/>
            <person name="Que T.C."/>
            <person name="Du C.H."/>
            <person name="Zhou Y.H."/>
            <person name="Cheng J.X."/>
            <person name="Dai P.F."/>
            <person name="Guo W.B."/>
            <person name="Han X.H."/>
            <person name="Huang E.J."/>
            <person name="Li L.F."/>
            <person name="Wei W."/>
            <person name="Gao Y.C."/>
            <person name="Liu J.Z."/>
            <person name="Shao H.Z."/>
            <person name="Wang X."/>
            <person name="Wang C.C."/>
            <person name="Yang T.C."/>
            <person name="Huo Q.B."/>
            <person name="Li W."/>
            <person name="Chen H.Y."/>
            <person name="Chen S.E."/>
            <person name="Zhou L.G."/>
            <person name="Ni X.B."/>
            <person name="Tian J.H."/>
            <person name="Sheng Y."/>
            <person name="Liu T."/>
            <person name="Pan Y.S."/>
            <person name="Xia L.Y."/>
            <person name="Li J."/>
            <person name="Zhao F."/>
            <person name="Cao W.C."/>
        </authorList>
    </citation>
    <scope>NUCLEOTIDE SEQUENCE</scope>
    <source>
        <strain evidence="10">Rmic-2018</strain>
    </source>
</reference>
<evidence type="ECO:0000256" key="1">
    <source>
        <dbReference type="ARBA" id="ARBA00004175"/>
    </source>
</evidence>
<dbReference type="SUPFAM" id="SSF48403">
    <property type="entry name" value="Ankyrin repeat"/>
    <property type="match status" value="1"/>
</dbReference>
<evidence type="ECO:0000256" key="5">
    <source>
        <dbReference type="ARBA" id="ARBA00023028"/>
    </source>
</evidence>
<keyword evidence="2" id="KW-0268">Exocytosis</keyword>
<accession>A0A9J6EI37</accession>
<dbReference type="PROSITE" id="PS50088">
    <property type="entry name" value="ANK_REPEAT"/>
    <property type="match status" value="1"/>
</dbReference>
<dbReference type="GO" id="GO:0044231">
    <property type="term" value="C:host cell presynaptic membrane"/>
    <property type="evidence" value="ECO:0007669"/>
    <property type="project" value="UniProtKB-KW"/>
</dbReference>
<dbReference type="InterPro" id="IPR036770">
    <property type="entry name" value="Ankyrin_rpt-contain_sf"/>
</dbReference>
<dbReference type="Proteomes" id="UP000821866">
    <property type="component" value="Chromosome 2"/>
</dbReference>
<dbReference type="Gene3D" id="1.25.40.20">
    <property type="entry name" value="Ankyrin repeat-containing domain"/>
    <property type="match status" value="1"/>
</dbReference>
<feature type="compositionally biased region" description="Basic and acidic residues" evidence="9">
    <location>
        <begin position="110"/>
        <end position="119"/>
    </location>
</feature>
<dbReference type="GO" id="GO:0005737">
    <property type="term" value="C:cytoplasm"/>
    <property type="evidence" value="ECO:0007669"/>
    <property type="project" value="TreeGrafter"/>
</dbReference>
<dbReference type="VEuPathDB" id="VectorBase:LOC119161018"/>
<proteinExistence type="predicted"/>
<evidence type="ECO:0000256" key="8">
    <source>
        <dbReference type="PROSITE-ProRule" id="PRU00023"/>
    </source>
</evidence>
<evidence type="ECO:0000256" key="4">
    <source>
        <dbReference type="ARBA" id="ARBA00022737"/>
    </source>
</evidence>
<keyword evidence="5" id="KW-0638">Presynaptic neurotoxin</keyword>
<keyword evidence="7" id="KW-1053">Target membrane</keyword>
<dbReference type="GO" id="GO:0045087">
    <property type="term" value="P:innate immune response"/>
    <property type="evidence" value="ECO:0007669"/>
    <property type="project" value="TreeGrafter"/>
</dbReference>
<evidence type="ECO:0000256" key="7">
    <source>
        <dbReference type="ARBA" id="ARBA00023298"/>
    </source>
</evidence>
<dbReference type="GO" id="GO:0006887">
    <property type="term" value="P:exocytosis"/>
    <property type="evidence" value="ECO:0007669"/>
    <property type="project" value="UniProtKB-KW"/>
</dbReference>
<feature type="compositionally biased region" description="Basic and acidic residues" evidence="9">
    <location>
        <begin position="162"/>
        <end position="174"/>
    </location>
</feature>
<name>A0A9J6EI37_RHIMP</name>
<feature type="compositionally biased region" description="Basic and acidic residues" evidence="9">
    <location>
        <begin position="135"/>
        <end position="151"/>
    </location>
</feature>
<evidence type="ECO:0000256" key="6">
    <source>
        <dbReference type="ARBA" id="ARBA00023043"/>
    </source>
</evidence>
<keyword evidence="3" id="KW-1052">Target cell membrane</keyword>
<comment type="subcellular location">
    <subcellularLocation>
        <location evidence="1">Target cell membrane</location>
    </subcellularLocation>
</comment>
<feature type="repeat" description="ANK" evidence="8">
    <location>
        <begin position="1"/>
        <end position="27"/>
    </location>
</feature>
<dbReference type="PANTHER" id="PTHR23206">
    <property type="entry name" value="MASK PROTEIN"/>
    <property type="match status" value="1"/>
</dbReference>
<feature type="compositionally biased region" description="Basic residues" evidence="9">
    <location>
        <begin position="121"/>
        <end position="134"/>
    </location>
</feature>
<evidence type="ECO:0000313" key="10">
    <source>
        <dbReference type="EMBL" id="KAH8034075.1"/>
    </source>
</evidence>
<comment type="caution">
    <text evidence="10">The sequence shown here is derived from an EMBL/GenBank/DDBJ whole genome shotgun (WGS) entry which is preliminary data.</text>
</comment>
<evidence type="ECO:0000256" key="3">
    <source>
        <dbReference type="ARBA" id="ARBA00022537"/>
    </source>
</evidence>
<keyword evidence="4" id="KW-0677">Repeat</keyword>
<keyword evidence="5" id="KW-0800">Toxin</keyword>
<feature type="region of interest" description="Disordered" evidence="9">
    <location>
        <begin position="110"/>
        <end position="381"/>
    </location>
</feature>
<reference evidence="10" key="2">
    <citation type="submission" date="2021-09" db="EMBL/GenBank/DDBJ databases">
        <authorList>
            <person name="Jia N."/>
            <person name="Wang J."/>
            <person name="Shi W."/>
            <person name="Du L."/>
            <person name="Sun Y."/>
            <person name="Zhan W."/>
            <person name="Jiang J."/>
            <person name="Wang Q."/>
            <person name="Zhang B."/>
            <person name="Ji P."/>
            <person name="Sakyi L.B."/>
            <person name="Cui X."/>
            <person name="Yuan T."/>
            <person name="Jiang B."/>
            <person name="Yang W."/>
            <person name="Lam T.T.-Y."/>
            <person name="Chang Q."/>
            <person name="Ding S."/>
            <person name="Wang X."/>
            <person name="Zhu J."/>
            <person name="Ruan X."/>
            <person name="Zhao L."/>
            <person name="Wei J."/>
            <person name="Que T."/>
            <person name="Du C."/>
            <person name="Cheng J."/>
            <person name="Dai P."/>
            <person name="Han X."/>
            <person name="Huang E."/>
            <person name="Gao Y."/>
            <person name="Liu J."/>
            <person name="Shao H."/>
            <person name="Ye R."/>
            <person name="Li L."/>
            <person name="Wei W."/>
            <person name="Wang X."/>
            <person name="Wang C."/>
            <person name="Huo Q."/>
            <person name="Li W."/>
            <person name="Guo W."/>
            <person name="Chen H."/>
            <person name="Chen S."/>
            <person name="Zhou L."/>
            <person name="Zhou L."/>
            <person name="Ni X."/>
            <person name="Tian J."/>
            <person name="Zhou Y."/>
            <person name="Sheng Y."/>
            <person name="Liu T."/>
            <person name="Pan Y."/>
            <person name="Xia L."/>
            <person name="Li J."/>
            <person name="Zhao F."/>
            <person name="Cao W."/>
        </authorList>
    </citation>
    <scope>NUCLEOTIDE SEQUENCE</scope>
    <source>
        <strain evidence="10">Rmic-2018</strain>
        <tissue evidence="10">Larvae</tissue>
    </source>
</reference>
<feature type="compositionally biased region" description="Polar residues" evidence="9">
    <location>
        <begin position="251"/>
        <end position="260"/>
    </location>
</feature>
<dbReference type="GO" id="GO:0044218">
    <property type="term" value="C:other organism cell membrane"/>
    <property type="evidence" value="ECO:0007669"/>
    <property type="project" value="UniProtKB-KW"/>
</dbReference>
<feature type="compositionally biased region" description="Low complexity" evidence="9">
    <location>
        <begin position="327"/>
        <end position="361"/>
    </location>
</feature>
<keyword evidence="7" id="KW-0472">Membrane</keyword>